<feature type="transmembrane region" description="Helical" evidence="1">
    <location>
        <begin position="6"/>
        <end position="25"/>
    </location>
</feature>
<keyword evidence="1" id="KW-0812">Transmembrane</keyword>
<evidence type="ECO:0000256" key="1">
    <source>
        <dbReference type="SAM" id="Phobius"/>
    </source>
</evidence>
<dbReference type="AlphaFoldDB" id="A0A3B0YNI6"/>
<name>A0A3B0YNI6_9ZZZZ</name>
<evidence type="ECO:0008006" key="3">
    <source>
        <dbReference type="Google" id="ProtNLM"/>
    </source>
</evidence>
<feature type="transmembrane region" description="Helical" evidence="1">
    <location>
        <begin position="52"/>
        <end position="70"/>
    </location>
</feature>
<keyword evidence="1" id="KW-1133">Transmembrane helix</keyword>
<dbReference type="EMBL" id="UOFK01000111">
    <property type="protein sequence ID" value="VAW77137.1"/>
    <property type="molecule type" value="Genomic_DNA"/>
</dbReference>
<protein>
    <recommendedName>
        <fullName evidence="3">Intracellular septation protein A</fullName>
    </recommendedName>
</protein>
<accession>A0A3B0YNI6</accession>
<organism evidence="2">
    <name type="scientific">hydrothermal vent metagenome</name>
    <dbReference type="NCBI Taxonomy" id="652676"/>
    <lineage>
        <taxon>unclassified sequences</taxon>
        <taxon>metagenomes</taxon>
        <taxon>ecological metagenomes</taxon>
    </lineage>
</organism>
<evidence type="ECO:0000313" key="2">
    <source>
        <dbReference type="EMBL" id="VAW77137.1"/>
    </source>
</evidence>
<feature type="transmembrane region" description="Helical" evidence="1">
    <location>
        <begin position="152"/>
        <end position="172"/>
    </location>
</feature>
<feature type="transmembrane region" description="Helical" evidence="1">
    <location>
        <begin position="125"/>
        <end position="146"/>
    </location>
</feature>
<reference evidence="2" key="1">
    <citation type="submission" date="2018-06" db="EMBL/GenBank/DDBJ databases">
        <authorList>
            <person name="Zhirakovskaya E."/>
        </authorList>
    </citation>
    <scope>NUCLEOTIDE SEQUENCE</scope>
</reference>
<proteinExistence type="predicted"/>
<keyword evidence="1" id="KW-0472">Membrane</keyword>
<feature type="transmembrane region" description="Helical" evidence="1">
    <location>
        <begin position="30"/>
        <end position="46"/>
    </location>
</feature>
<sequence>MSTWVVGRWLLSLLFLAYPFIIYLLLTHKLSWLGSILVLGVIIWRIRNRPDWLWWLAAIAGGALMTTHLFGTDSVSKLSPVPIHAGLLFLFLNSLRGTPLIEQFARLDFPELPPEIKSYTRKLTAVWAGFFAFNIVVCLWLALWGADTAWTLYNGLIVYLLIGGLVAGEYVWRRLRFPYLKIPSLLQTSQNIIRNGHKIWGAQRNEKGE</sequence>
<gene>
    <name evidence="2" type="ORF">MNBD_GAMMA13-798</name>
</gene>